<accession>A0A2S6IHP3</accession>
<dbReference type="EMBL" id="PTJD01000009">
    <property type="protein sequence ID" value="PPK93727.1"/>
    <property type="molecule type" value="Genomic_DNA"/>
</dbReference>
<dbReference type="InterPro" id="IPR036689">
    <property type="entry name" value="ESAT-6-like_sf"/>
</dbReference>
<proteinExistence type="predicted"/>
<gene>
    <name evidence="1" type="ORF">CLV92_1093</name>
</gene>
<sequence>MEMAVDTPELQAAARVYDDAAERTAALAGALSGEAAAVRGWCYGGAADAAERFFRTLAWAATTGGAELTQFAGRVRASADGYDLTELAVGGTYDPGAPRSAG</sequence>
<name>A0A2S6IHP3_9ACTN</name>
<dbReference type="Gene3D" id="1.10.287.1060">
    <property type="entry name" value="ESAT-6-like"/>
    <property type="match status" value="1"/>
</dbReference>
<evidence type="ECO:0000313" key="2">
    <source>
        <dbReference type="Proteomes" id="UP000239485"/>
    </source>
</evidence>
<comment type="caution">
    <text evidence="1">The sequence shown here is derived from an EMBL/GenBank/DDBJ whole genome shotgun (WGS) entry which is preliminary data.</text>
</comment>
<organism evidence="1 2">
    <name type="scientific">Kineococcus xinjiangensis</name>
    <dbReference type="NCBI Taxonomy" id="512762"/>
    <lineage>
        <taxon>Bacteria</taxon>
        <taxon>Bacillati</taxon>
        <taxon>Actinomycetota</taxon>
        <taxon>Actinomycetes</taxon>
        <taxon>Kineosporiales</taxon>
        <taxon>Kineosporiaceae</taxon>
        <taxon>Kineococcus</taxon>
    </lineage>
</organism>
<reference evidence="1 2" key="1">
    <citation type="submission" date="2018-02" db="EMBL/GenBank/DDBJ databases">
        <title>Genomic Encyclopedia of Archaeal and Bacterial Type Strains, Phase II (KMG-II): from individual species to whole genera.</title>
        <authorList>
            <person name="Goeker M."/>
        </authorList>
    </citation>
    <scope>NUCLEOTIDE SEQUENCE [LARGE SCALE GENOMIC DNA]</scope>
    <source>
        <strain evidence="1 2">DSM 22857</strain>
    </source>
</reference>
<dbReference type="SUPFAM" id="SSF140453">
    <property type="entry name" value="EsxAB dimer-like"/>
    <property type="match status" value="1"/>
</dbReference>
<dbReference type="RefSeq" id="WP_104433260.1">
    <property type="nucleotide sequence ID" value="NZ_PTJD01000009.1"/>
</dbReference>
<evidence type="ECO:0000313" key="1">
    <source>
        <dbReference type="EMBL" id="PPK93727.1"/>
    </source>
</evidence>
<keyword evidence="2" id="KW-1185">Reference proteome</keyword>
<dbReference type="Proteomes" id="UP000239485">
    <property type="component" value="Unassembled WGS sequence"/>
</dbReference>
<dbReference type="AlphaFoldDB" id="A0A2S6IHP3"/>
<protein>
    <submittedName>
        <fullName evidence="1">Uncharacterized protein</fullName>
    </submittedName>
</protein>